<reference evidence="2" key="1">
    <citation type="journal article" date="2019" name="Int. J. Syst. Evol. Microbiol.">
        <title>The Global Catalogue of Microorganisms (GCM) 10K type strain sequencing project: providing services to taxonomists for standard genome sequencing and annotation.</title>
        <authorList>
            <consortium name="The Broad Institute Genomics Platform"/>
            <consortium name="The Broad Institute Genome Sequencing Center for Infectious Disease"/>
            <person name="Wu L."/>
            <person name="Ma J."/>
        </authorList>
    </citation>
    <scope>NUCLEOTIDE SEQUENCE [LARGE SCALE GENOMIC DNA]</scope>
    <source>
        <strain evidence="2">JCM 17925</strain>
    </source>
</reference>
<proteinExistence type="predicted"/>
<dbReference type="EMBL" id="BAABHB010000020">
    <property type="protein sequence ID" value="GAA4420286.1"/>
    <property type="molecule type" value="Genomic_DNA"/>
</dbReference>
<evidence type="ECO:0000313" key="2">
    <source>
        <dbReference type="Proteomes" id="UP001500936"/>
    </source>
</evidence>
<organism evidence="1 2">
    <name type="scientific">Nibrella viscosa</name>
    <dbReference type="NCBI Taxonomy" id="1084524"/>
    <lineage>
        <taxon>Bacteria</taxon>
        <taxon>Pseudomonadati</taxon>
        <taxon>Bacteroidota</taxon>
        <taxon>Cytophagia</taxon>
        <taxon>Cytophagales</taxon>
        <taxon>Spirosomataceae</taxon>
        <taxon>Nibrella</taxon>
    </lineage>
</organism>
<dbReference type="RefSeq" id="WP_345271348.1">
    <property type="nucleotide sequence ID" value="NZ_BAABHB010000020.1"/>
</dbReference>
<name>A0ABP8L2G4_9BACT</name>
<keyword evidence="2" id="KW-1185">Reference proteome</keyword>
<protein>
    <submittedName>
        <fullName evidence="1">Uncharacterized protein</fullName>
    </submittedName>
</protein>
<dbReference type="Proteomes" id="UP001500936">
    <property type="component" value="Unassembled WGS sequence"/>
</dbReference>
<gene>
    <name evidence="1" type="ORF">GCM10023187_55460</name>
</gene>
<comment type="caution">
    <text evidence="1">The sequence shown here is derived from an EMBL/GenBank/DDBJ whole genome shotgun (WGS) entry which is preliminary data.</text>
</comment>
<sequence>MSKKSNFPQPCVIDYAYDPATTWHRKAATISDNGCLPEELRLEATFKQEYVNRGIRTLCTGRSENRQRKFYSGLKPLAYAGLYGGDDYDPVARMSVAEVVFVWQPADLAGPIRILYFSGFTPKPRQRKAFYAEVWAYLRTLPPIAQPEH</sequence>
<accession>A0ABP8L2G4</accession>
<evidence type="ECO:0000313" key="1">
    <source>
        <dbReference type="EMBL" id="GAA4420286.1"/>
    </source>
</evidence>